<dbReference type="Proteomes" id="UP000617145">
    <property type="component" value="Unassembled WGS sequence"/>
</dbReference>
<accession>A0A8J2ZLT9</accession>
<reference evidence="3" key="1">
    <citation type="journal article" date="2014" name="Int. J. Syst. Evol. Microbiol.">
        <title>Complete genome sequence of Corynebacterium casei LMG S-19264T (=DSM 44701T), isolated from a smear-ripened cheese.</title>
        <authorList>
            <consortium name="US DOE Joint Genome Institute (JGI-PGF)"/>
            <person name="Walter F."/>
            <person name="Albersmeier A."/>
            <person name="Kalinowski J."/>
            <person name="Ruckert C."/>
        </authorList>
    </citation>
    <scope>NUCLEOTIDE SEQUENCE</scope>
    <source>
        <strain evidence="3">CGMCC 1.15762</strain>
    </source>
</reference>
<gene>
    <name evidence="3" type="ORF">GCM10011415_29540</name>
</gene>
<protein>
    <recommendedName>
        <fullName evidence="2">Flagellar hook-length control protein-like C-terminal domain-containing protein</fullName>
    </recommendedName>
</protein>
<feature type="compositionally biased region" description="Polar residues" evidence="1">
    <location>
        <begin position="14"/>
        <end position="24"/>
    </location>
</feature>
<dbReference type="CDD" id="cd17470">
    <property type="entry name" value="T3SS_Flik_C"/>
    <property type="match status" value="1"/>
</dbReference>
<keyword evidence="4" id="KW-1185">Reference proteome</keyword>
<feature type="domain" description="Flagellar hook-length control protein-like C-terminal" evidence="2">
    <location>
        <begin position="202"/>
        <end position="273"/>
    </location>
</feature>
<evidence type="ECO:0000313" key="4">
    <source>
        <dbReference type="Proteomes" id="UP000617145"/>
    </source>
</evidence>
<feature type="region of interest" description="Disordered" evidence="1">
    <location>
        <begin position="1"/>
        <end position="24"/>
    </location>
</feature>
<evidence type="ECO:0000313" key="3">
    <source>
        <dbReference type="EMBL" id="GGG78618.1"/>
    </source>
</evidence>
<dbReference type="AlphaFoldDB" id="A0A8J2ZLT9"/>
<reference evidence="3" key="2">
    <citation type="submission" date="2020-09" db="EMBL/GenBank/DDBJ databases">
        <authorList>
            <person name="Sun Q."/>
            <person name="Zhou Y."/>
        </authorList>
    </citation>
    <scope>NUCLEOTIDE SEQUENCE</scope>
    <source>
        <strain evidence="3">CGMCC 1.15762</strain>
    </source>
</reference>
<dbReference type="InterPro" id="IPR038610">
    <property type="entry name" value="FliK-like_C_sf"/>
</dbReference>
<proteinExistence type="predicted"/>
<dbReference type="Gene3D" id="3.30.750.140">
    <property type="match status" value="1"/>
</dbReference>
<dbReference type="Pfam" id="PF02120">
    <property type="entry name" value="Flg_hook"/>
    <property type="match status" value="1"/>
</dbReference>
<name>A0A8J2ZLT9_9RHOB</name>
<evidence type="ECO:0000259" key="2">
    <source>
        <dbReference type="Pfam" id="PF02120"/>
    </source>
</evidence>
<comment type="caution">
    <text evidence="3">The sequence shown here is derived from an EMBL/GenBank/DDBJ whole genome shotgun (WGS) entry which is preliminary data.</text>
</comment>
<dbReference type="EMBL" id="BMJV01000006">
    <property type="protein sequence ID" value="GGG78618.1"/>
    <property type="molecule type" value="Genomic_DNA"/>
</dbReference>
<sequence length="314" mass="33487">MSEEAAAKVGLKMRSSQTPYTETMDSPYKSWEAAIVKAWPENLVSSEAGTIEAKPTARAVDMKAVSAAPSAGVAMSGAPPIATQSDVSNVFKSSRNDRDAEAGAVLKKGQVADIPKTDACSVSMYQPNVTTTPAFPSVGTAGQMLLLNDQLPERDAESWFGPPDQRTGTTPPPIAIDGKVPTDPLGTNLVRQISEAVQSGGSKAEDGIELRLNPEELGHVRFRMVNGEQGFIIQISADRPETLELLRRHIEQLGKSLSELGYDNPGFEFGGDASKSDSHGKNPQPLTEQQVAMEPAPVTHPQLKITDGGLDLRI</sequence>
<feature type="region of interest" description="Disordered" evidence="1">
    <location>
        <begin position="264"/>
        <end position="314"/>
    </location>
</feature>
<organism evidence="3 4">
    <name type="scientific">Salipiger pallidus</name>
    <dbReference type="NCBI Taxonomy" id="1775170"/>
    <lineage>
        <taxon>Bacteria</taxon>
        <taxon>Pseudomonadati</taxon>
        <taxon>Pseudomonadota</taxon>
        <taxon>Alphaproteobacteria</taxon>
        <taxon>Rhodobacterales</taxon>
        <taxon>Roseobacteraceae</taxon>
        <taxon>Salipiger</taxon>
    </lineage>
</organism>
<dbReference type="InterPro" id="IPR021136">
    <property type="entry name" value="Flagellar_hook_control-like_C"/>
</dbReference>
<evidence type="ECO:0000256" key="1">
    <source>
        <dbReference type="SAM" id="MobiDB-lite"/>
    </source>
</evidence>